<feature type="region of interest" description="Disordered" evidence="1">
    <location>
        <begin position="43"/>
        <end position="62"/>
    </location>
</feature>
<organism evidence="2 3">
    <name type="scientific">Novosphingobium pentaromativorans</name>
    <dbReference type="NCBI Taxonomy" id="205844"/>
    <lineage>
        <taxon>Bacteria</taxon>
        <taxon>Pseudomonadati</taxon>
        <taxon>Pseudomonadota</taxon>
        <taxon>Alphaproteobacteria</taxon>
        <taxon>Sphingomonadales</taxon>
        <taxon>Sphingomonadaceae</taxon>
        <taxon>Novosphingobium</taxon>
    </lineage>
</organism>
<dbReference type="Proteomes" id="UP000249082">
    <property type="component" value="Unassembled WGS sequence"/>
</dbReference>
<dbReference type="AlphaFoldDB" id="A0A2W5NKL1"/>
<dbReference type="EMBL" id="QFPX01000011">
    <property type="protein sequence ID" value="PZQ53936.1"/>
    <property type="molecule type" value="Genomic_DNA"/>
</dbReference>
<reference evidence="2 3" key="1">
    <citation type="submission" date="2017-08" db="EMBL/GenBank/DDBJ databases">
        <title>Infants hospitalized years apart are colonized by the same room-sourced microbial strains.</title>
        <authorList>
            <person name="Brooks B."/>
            <person name="Olm M.R."/>
            <person name="Firek B.A."/>
            <person name="Baker R."/>
            <person name="Thomas B.C."/>
            <person name="Morowitz M.J."/>
            <person name="Banfield J.F."/>
        </authorList>
    </citation>
    <scope>NUCLEOTIDE SEQUENCE [LARGE SCALE GENOMIC DNA]</scope>
    <source>
        <strain evidence="2">S2_005_002_R2_33</strain>
    </source>
</reference>
<accession>A0A2W5NKL1</accession>
<evidence type="ECO:0000313" key="3">
    <source>
        <dbReference type="Proteomes" id="UP000249082"/>
    </source>
</evidence>
<sequence length="62" mass="6665">MLRVMRRAFFVLAGAAALSACHKEPSFEERYDAASEKIEQRAKAIDAQISGTGTPPAENASP</sequence>
<protein>
    <recommendedName>
        <fullName evidence="4">Lipoprotein</fullName>
    </recommendedName>
</protein>
<evidence type="ECO:0000313" key="2">
    <source>
        <dbReference type="EMBL" id="PZQ53936.1"/>
    </source>
</evidence>
<evidence type="ECO:0000256" key="1">
    <source>
        <dbReference type="SAM" id="MobiDB-lite"/>
    </source>
</evidence>
<name>A0A2W5NKL1_9SPHN</name>
<comment type="caution">
    <text evidence="2">The sequence shown here is derived from an EMBL/GenBank/DDBJ whole genome shotgun (WGS) entry which is preliminary data.</text>
</comment>
<gene>
    <name evidence="2" type="ORF">DI555_14510</name>
</gene>
<evidence type="ECO:0008006" key="4">
    <source>
        <dbReference type="Google" id="ProtNLM"/>
    </source>
</evidence>
<dbReference type="PROSITE" id="PS51257">
    <property type="entry name" value="PROKAR_LIPOPROTEIN"/>
    <property type="match status" value="1"/>
</dbReference>
<proteinExistence type="predicted"/>